<keyword evidence="2 7" id="KW-0699">rRNA-binding</keyword>
<evidence type="ECO:0000256" key="4">
    <source>
        <dbReference type="ARBA" id="ARBA00022980"/>
    </source>
</evidence>
<keyword evidence="9" id="KW-1185">Reference proteome</keyword>
<gene>
    <name evidence="7" type="primary">rplR</name>
    <name evidence="8" type="ORF">C8N47_102171</name>
</gene>
<dbReference type="GO" id="GO:0003735">
    <property type="term" value="F:structural constituent of ribosome"/>
    <property type="evidence" value="ECO:0007669"/>
    <property type="project" value="InterPro"/>
</dbReference>
<evidence type="ECO:0000256" key="6">
    <source>
        <dbReference type="ARBA" id="ARBA00035197"/>
    </source>
</evidence>
<dbReference type="SUPFAM" id="SSF53137">
    <property type="entry name" value="Translational machinery components"/>
    <property type="match status" value="1"/>
</dbReference>
<keyword evidence="5 7" id="KW-0687">Ribonucleoprotein</keyword>
<dbReference type="GO" id="GO:0022625">
    <property type="term" value="C:cytosolic large ribosomal subunit"/>
    <property type="evidence" value="ECO:0007669"/>
    <property type="project" value="TreeGrafter"/>
</dbReference>
<comment type="similarity">
    <text evidence="1 7">Belongs to the universal ribosomal protein uL18 family.</text>
</comment>
<dbReference type="GO" id="GO:0006412">
    <property type="term" value="P:translation"/>
    <property type="evidence" value="ECO:0007669"/>
    <property type="project" value="UniProtKB-UniRule"/>
</dbReference>
<evidence type="ECO:0000256" key="1">
    <source>
        <dbReference type="ARBA" id="ARBA00007116"/>
    </source>
</evidence>
<evidence type="ECO:0000313" key="8">
    <source>
        <dbReference type="EMBL" id="PTN10186.1"/>
    </source>
</evidence>
<evidence type="ECO:0000256" key="7">
    <source>
        <dbReference type="HAMAP-Rule" id="MF_01337"/>
    </source>
</evidence>
<proteinExistence type="inferred from homology"/>
<organism evidence="8 9">
    <name type="scientific">Mangrovibacterium marinum</name>
    <dbReference type="NCBI Taxonomy" id="1639118"/>
    <lineage>
        <taxon>Bacteria</taxon>
        <taxon>Pseudomonadati</taxon>
        <taxon>Bacteroidota</taxon>
        <taxon>Bacteroidia</taxon>
        <taxon>Marinilabiliales</taxon>
        <taxon>Prolixibacteraceae</taxon>
        <taxon>Mangrovibacterium</taxon>
    </lineage>
</organism>
<evidence type="ECO:0000256" key="3">
    <source>
        <dbReference type="ARBA" id="ARBA00022884"/>
    </source>
</evidence>
<evidence type="ECO:0000313" key="9">
    <source>
        <dbReference type="Proteomes" id="UP000243525"/>
    </source>
</evidence>
<dbReference type="PANTHER" id="PTHR12899:SF3">
    <property type="entry name" value="LARGE RIBOSOMAL SUBUNIT PROTEIN UL18M"/>
    <property type="match status" value="1"/>
</dbReference>
<dbReference type="Gene3D" id="3.30.420.100">
    <property type="match status" value="1"/>
</dbReference>
<keyword evidence="4 7" id="KW-0689">Ribosomal protein</keyword>
<sequence length="118" mass="12900">MALTKQERRFRIKKRIRKIVSGTAERPRLSVFRSNKQIYAQLVNDLSGATLLSVSSLDKEIVAVAGNKSEKAALVGKALAEKALAAGVAEVVFDRNGYLYHGRVKQLADAAREGGLKF</sequence>
<name>A0A2T5C5I9_9BACT</name>
<dbReference type="AlphaFoldDB" id="A0A2T5C5I9"/>
<dbReference type="InterPro" id="IPR004389">
    <property type="entry name" value="Ribosomal_uL18_bac-type"/>
</dbReference>
<dbReference type="RefSeq" id="WP_107820964.1">
    <property type="nucleotide sequence ID" value="NZ_OY782574.1"/>
</dbReference>
<dbReference type="FunFam" id="3.30.420.100:FF:000003">
    <property type="entry name" value="50S ribosomal protein L18"/>
    <property type="match status" value="1"/>
</dbReference>
<dbReference type="HAMAP" id="MF_01337_B">
    <property type="entry name" value="Ribosomal_uL18_B"/>
    <property type="match status" value="1"/>
</dbReference>
<accession>A0A2T5C5I9</accession>
<protein>
    <recommendedName>
        <fullName evidence="6 7">Large ribosomal subunit protein uL18</fullName>
    </recommendedName>
</protein>
<dbReference type="GO" id="GO:0008097">
    <property type="term" value="F:5S rRNA binding"/>
    <property type="evidence" value="ECO:0007669"/>
    <property type="project" value="TreeGrafter"/>
</dbReference>
<evidence type="ECO:0000256" key="5">
    <source>
        <dbReference type="ARBA" id="ARBA00023274"/>
    </source>
</evidence>
<comment type="caution">
    <text evidence="8">The sequence shown here is derived from an EMBL/GenBank/DDBJ whole genome shotgun (WGS) entry which is preliminary data.</text>
</comment>
<dbReference type="PANTHER" id="PTHR12899">
    <property type="entry name" value="39S RIBOSOMAL PROTEIN L18, MITOCHONDRIAL"/>
    <property type="match status" value="1"/>
</dbReference>
<dbReference type="OrthoDB" id="9810939at2"/>
<dbReference type="Proteomes" id="UP000243525">
    <property type="component" value="Unassembled WGS sequence"/>
</dbReference>
<keyword evidence="3 7" id="KW-0694">RNA-binding</keyword>
<dbReference type="NCBIfam" id="TIGR00060">
    <property type="entry name" value="L18_bact"/>
    <property type="match status" value="1"/>
</dbReference>
<reference evidence="8 9" key="1">
    <citation type="submission" date="2018-04" db="EMBL/GenBank/DDBJ databases">
        <title>Genomic Encyclopedia of Archaeal and Bacterial Type Strains, Phase II (KMG-II): from individual species to whole genera.</title>
        <authorList>
            <person name="Goeker M."/>
        </authorList>
    </citation>
    <scope>NUCLEOTIDE SEQUENCE [LARGE SCALE GENOMIC DNA]</scope>
    <source>
        <strain evidence="8 9">DSM 28823</strain>
    </source>
</reference>
<dbReference type="InterPro" id="IPR057268">
    <property type="entry name" value="Ribosomal_L18"/>
</dbReference>
<dbReference type="EMBL" id="QAAD01000002">
    <property type="protein sequence ID" value="PTN10186.1"/>
    <property type="molecule type" value="Genomic_DNA"/>
</dbReference>
<comment type="function">
    <text evidence="7">This is one of the proteins that bind and probably mediate the attachment of the 5S RNA into the large ribosomal subunit, where it forms part of the central protuberance.</text>
</comment>
<dbReference type="CDD" id="cd00432">
    <property type="entry name" value="Ribosomal_L18_L5e"/>
    <property type="match status" value="1"/>
</dbReference>
<evidence type="ECO:0000256" key="2">
    <source>
        <dbReference type="ARBA" id="ARBA00022730"/>
    </source>
</evidence>
<comment type="subunit">
    <text evidence="7">Part of the 50S ribosomal subunit; part of the 5S rRNA/L5/L18/L25 subcomplex. Contacts the 5S and 23S rRNAs.</text>
</comment>
<dbReference type="InterPro" id="IPR005484">
    <property type="entry name" value="Ribosomal_uL18_bac/plant/anim"/>
</dbReference>
<dbReference type="Pfam" id="PF00861">
    <property type="entry name" value="Ribosomal_L18p"/>
    <property type="match status" value="1"/>
</dbReference>